<proteinExistence type="predicted"/>
<dbReference type="InterPro" id="IPR020846">
    <property type="entry name" value="MFS_dom"/>
</dbReference>
<keyword evidence="2" id="KW-0813">Transport</keyword>
<dbReference type="InterPro" id="IPR036259">
    <property type="entry name" value="MFS_trans_sf"/>
</dbReference>
<evidence type="ECO:0000256" key="6">
    <source>
        <dbReference type="SAM" id="Phobius"/>
    </source>
</evidence>
<protein>
    <recommendedName>
        <fullName evidence="7">Major facilitator superfamily (MFS) profile domain-containing protein</fullName>
    </recommendedName>
</protein>
<dbReference type="Gene3D" id="1.20.1250.20">
    <property type="entry name" value="MFS general substrate transporter like domains"/>
    <property type="match status" value="1"/>
</dbReference>
<feature type="transmembrane region" description="Helical" evidence="6">
    <location>
        <begin position="317"/>
        <end position="339"/>
    </location>
</feature>
<evidence type="ECO:0000256" key="4">
    <source>
        <dbReference type="ARBA" id="ARBA00022989"/>
    </source>
</evidence>
<dbReference type="PANTHER" id="PTHR43791:SF21">
    <property type="entry name" value="MAJOR FACILITATOR SUPERFAMILY (MFS) PROFILE DOMAIN-CONTAINING PROTEIN"/>
    <property type="match status" value="1"/>
</dbReference>
<evidence type="ECO:0000256" key="1">
    <source>
        <dbReference type="ARBA" id="ARBA00004141"/>
    </source>
</evidence>
<dbReference type="PANTHER" id="PTHR43791">
    <property type="entry name" value="PERMEASE-RELATED"/>
    <property type="match status" value="1"/>
</dbReference>
<dbReference type="EMBL" id="BQKY01000006">
    <property type="protein sequence ID" value="GJN90113.1"/>
    <property type="molecule type" value="Genomic_DNA"/>
</dbReference>
<dbReference type="SUPFAM" id="SSF103473">
    <property type="entry name" value="MFS general substrate transporter"/>
    <property type="match status" value="1"/>
</dbReference>
<gene>
    <name evidence="8" type="ORF">Rhopal_003112-T1</name>
</gene>
<sequence length="499" mass="55313">MSRIDSRTSGSVDKFEEEKVEHIPRLTAIDEDSIDLKHGPSGYVAANDEERALDKAINRKLDLIVLPLCAINFLLCGIDKGAIGNVATTSFATDVGLSRDDISDSVSLLSVTFVTLQPFGVALGRRVGVSRWIPLIMILWGTITACHAAIKSTGQLFALRLLLGAFEASFFPSTVYFLSTFYPRYSLGFRLGIFAGFYSIASAFSGIIAYGVFHIKSTVLHTWQILFILLGCLTIAFAFVTFFIFPRSNEKTWFLNARQQEHLLHRMRMDIAAHTADAEASGSKTTWRDVRDALDWRKLLIITGNIMARLELIRASVLQMSVPPFVVGACLLWCFLYSSDRFRERSLHTCAAMVLAIVGLAILVGIQDNNKLRYGFLHVCLGGAFVAGPCILGWLAGNTPVTGVRALVIGINGYSNLAGVIAGQLFKPKYAPSYSYPCKVTMILMVVGIVLFLSMRVVYMWTNKKRRAQIAKMSAEEIEAERLNDKRRGDQKITFIYGL</sequence>
<evidence type="ECO:0000313" key="8">
    <source>
        <dbReference type="EMBL" id="GJN90113.1"/>
    </source>
</evidence>
<feature type="transmembrane region" description="Helical" evidence="6">
    <location>
        <begin position="376"/>
        <end position="397"/>
    </location>
</feature>
<organism evidence="8 9">
    <name type="scientific">Rhodotorula paludigena</name>
    <dbReference type="NCBI Taxonomy" id="86838"/>
    <lineage>
        <taxon>Eukaryota</taxon>
        <taxon>Fungi</taxon>
        <taxon>Dikarya</taxon>
        <taxon>Basidiomycota</taxon>
        <taxon>Pucciniomycotina</taxon>
        <taxon>Microbotryomycetes</taxon>
        <taxon>Sporidiobolales</taxon>
        <taxon>Sporidiobolaceae</taxon>
        <taxon>Rhodotorula</taxon>
    </lineage>
</organism>
<feature type="transmembrane region" description="Helical" evidence="6">
    <location>
        <begin position="191"/>
        <end position="213"/>
    </location>
</feature>
<comment type="caution">
    <text evidence="8">The sequence shown here is derived from an EMBL/GenBank/DDBJ whole genome shotgun (WGS) entry which is preliminary data.</text>
</comment>
<dbReference type="Proteomes" id="UP001342314">
    <property type="component" value="Unassembled WGS sequence"/>
</dbReference>
<name>A0AAV5GN50_9BASI</name>
<accession>A0AAV5GN50</accession>
<feature type="transmembrane region" description="Helical" evidence="6">
    <location>
        <begin position="440"/>
        <end position="459"/>
    </location>
</feature>
<evidence type="ECO:0000256" key="5">
    <source>
        <dbReference type="ARBA" id="ARBA00023136"/>
    </source>
</evidence>
<reference evidence="8 9" key="1">
    <citation type="submission" date="2021-12" db="EMBL/GenBank/DDBJ databases">
        <title>High titer production of polyol ester of fatty acids by Rhodotorula paludigena BS15 towards product separation-free biomass refinery.</title>
        <authorList>
            <person name="Mano J."/>
            <person name="Ono H."/>
            <person name="Tanaka T."/>
            <person name="Naito K."/>
            <person name="Sushida H."/>
            <person name="Ike M."/>
            <person name="Tokuyasu K."/>
            <person name="Kitaoka M."/>
        </authorList>
    </citation>
    <scope>NUCLEOTIDE SEQUENCE [LARGE SCALE GENOMIC DNA]</scope>
    <source>
        <strain evidence="8 9">BS15</strain>
    </source>
</reference>
<dbReference type="AlphaFoldDB" id="A0AAV5GN50"/>
<feature type="transmembrane region" description="Helical" evidence="6">
    <location>
        <begin position="156"/>
        <end position="179"/>
    </location>
</feature>
<feature type="transmembrane region" description="Helical" evidence="6">
    <location>
        <begin position="345"/>
        <end position="364"/>
    </location>
</feature>
<dbReference type="InterPro" id="IPR011701">
    <property type="entry name" value="MFS"/>
</dbReference>
<evidence type="ECO:0000259" key="7">
    <source>
        <dbReference type="PROSITE" id="PS50850"/>
    </source>
</evidence>
<dbReference type="Pfam" id="PF07690">
    <property type="entry name" value="MFS_1"/>
    <property type="match status" value="1"/>
</dbReference>
<keyword evidence="3 6" id="KW-0812">Transmembrane</keyword>
<dbReference type="PROSITE" id="PS50850">
    <property type="entry name" value="MFS"/>
    <property type="match status" value="1"/>
</dbReference>
<feature type="transmembrane region" description="Helical" evidence="6">
    <location>
        <begin position="225"/>
        <end position="245"/>
    </location>
</feature>
<keyword evidence="5 6" id="KW-0472">Membrane</keyword>
<dbReference type="GO" id="GO:0022857">
    <property type="term" value="F:transmembrane transporter activity"/>
    <property type="evidence" value="ECO:0007669"/>
    <property type="project" value="InterPro"/>
</dbReference>
<keyword evidence="4 6" id="KW-1133">Transmembrane helix</keyword>
<keyword evidence="9" id="KW-1185">Reference proteome</keyword>
<evidence type="ECO:0000256" key="2">
    <source>
        <dbReference type="ARBA" id="ARBA00022448"/>
    </source>
</evidence>
<evidence type="ECO:0000313" key="9">
    <source>
        <dbReference type="Proteomes" id="UP001342314"/>
    </source>
</evidence>
<feature type="transmembrane region" description="Helical" evidence="6">
    <location>
        <begin position="132"/>
        <end position="150"/>
    </location>
</feature>
<evidence type="ECO:0000256" key="3">
    <source>
        <dbReference type="ARBA" id="ARBA00022692"/>
    </source>
</evidence>
<dbReference type="GO" id="GO:0016020">
    <property type="term" value="C:membrane"/>
    <property type="evidence" value="ECO:0007669"/>
    <property type="project" value="UniProtKB-SubCell"/>
</dbReference>
<comment type="subcellular location">
    <subcellularLocation>
        <location evidence="1">Membrane</location>
        <topology evidence="1">Multi-pass membrane protein</topology>
    </subcellularLocation>
</comment>
<feature type="domain" description="Major facilitator superfamily (MFS) profile" evidence="7">
    <location>
        <begin position="65"/>
        <end position="499"/>
    </location>
</feature>